<dbReference type="AlphaFoldDB" id="A0A3B1CHQ2"/>
<feature type="compositionally biased region" description="Basic and acidic residues" evidence="1">
    <location>
        <begin position="84"/>
        <end position="99"/>
    </location>
</feature>
<protein>
    <recommendedName>
        <fullName evidence="3">2-nitropropane dioxygenase</fullName>
    </recommendedName>
</protein>
<name>A0A3B1CHQ2_9ZZZZ</name>
<organism evidence="2">
    <name type="scientific">hydrothermal vent metagenome</name>
    <dbReference type="NCBI Taxonomy" id="652676"/>
    <lineage>
        <taxon>unclassified sequences</taxon>
        <taxon>metagenomes</taxon>
        <taxon>ecological metagenomes</taxon>
    </lineage>
</organism>
<proteinExistence type="predicted"/>
<evidence type="ECO:0000256" key="1">
    <source>
        <dbReference type="SAM" id="MobiDB-lite"/>
    </source>
</evidence>
<feature type="region of interest" description="Disordered" evidence="1">
    <location>
        <begin position="73"/>
        <end position="99"/>
    </location>
</feature>
<dbReference type="EMBL" id="UOGE01000034">
    <property type="protein sequence ID" value="VAX18295.1"/>
    <property type="molecule type" value="Genomic_DNA"/>
</dbReference>
<reference evidence="2" key="1">
    <citation type="submission" date="2018-06" db="EMBL/GenBank/DDBJ databases">
        <authorList>
            <person name="Zhirakovskaya E."/>
        </authorList>
    </citation>
    <scope>NUCLEOTIDE SEQUENCE</scope>
</reference>
<accession>A0A3B1CHQ2</accession>
<evidence type="ECO:0008006" key="3">
    <source>
        <dbReference type="Google" id="ProtNLM"/>
    </source>
</evidence>
<sequence>MEKEFKVNCPCCDLILVIDKASGKIVETRKPLVKESTGDRFKDAFLKREQDKERLAGAFDNIKEEQEKKKRAASELFNASLDSARNDNTEKPHSIFDQD</sequence>
<evidence type="ECO:0000313" key="2">
    <source>
        <dbReference type="EMBL" id="VAX18295.1"/>
    </source>
</evidence>
<gene>
    <name evidence="2" type="ORF">MNBD_NITROSPINAE02-1058</name>
</gene>